<dbReference type="GO" id="GO:0005634">
    <property type="term" value="C:nucleus"/>
    <property type="evidence" value="ECO:0007669"/>
    <property type="project" value="UniProtKB-SubCell"/>
</dbReference>
<evidence type="ECO:0000256" key="2">
    <source>
        <dbReference type="ARBA" id="ARBA00022723"/>
    </source>
</evidence>
<dbReference type="SMART" id="SM00066">
    <property type="entry name" value="GAL4"/>
    <property type="match status" value="1"/>
</dbReference>
<evidence type="ECO:0000256" key="5">
    <source>
        <dbReference type="ARBA" id="ARBA00023242"/>
    </source>
</evidence>
<evidence type="ECO:0000256" key="1">
    <source>
        <dbReference type="ARBA" id="ARBA00004123"/>
    </source>
</evidence>
<feature type="region of interest" description="Disordered" evidence="6">
    <location>
        <begin position="59"/>
        <end position="101"/>
    </location>
</feature>
<evidence type="ECO:0000256" key="4">
    <source>
        <dbReference type="ARBA" id="ARBA00023163"/>
    </source>
</evidence>
<sequence length="667" mass="74963">MVRTTVACAACRKLKIKCVHDGSPPCRTCFKKGRVEDGQCVLTLPHLGSKPSALLRPSRQKKRRILLPDPARSVSNHASPSDDSPAPGPVPSQYHRASNEGPSLAVKGGLSGVLSVFSRKFPELRFIHQPSFCKSLHGLESMNLDGSTPKLSDRLLYASLAALCCPLLDRQDDGVSPSAEDFASYVRDHISLSEPPTLTLVQTLLVLSMYEWGTGCGYRAWTYSGMATRMMQSLLVLTPPNTLRGVDLEVYNRTFWGCFIMDRLVFCGKPQPFTLSVAEMHTHWPISEEDFAFGEPSAQRRRTDEEQGLLDHMKGDANNYYGILVRGFDIWARILKWVVGGGRRLPGMSLPENHPWVDTSPWRLLYNELHAWKRHQDRRLHYVEGSLKNHAALGQAEAVGYLNLIYYVSLIFLEREYIPFLPAPESEPSGPVDPPFLSIPAPPGWWHDRADELFTAAAKIPSLMQELEDANASLNTPFAGFCAFSAATMNLYVSSFPNMNLKRNADTSFNILLLNLRLLDKFRRIWPMGEGWWVTIQHCKRLYEHASRDTARFRGRTRDDFIALEFSIQDSRGQPPTSEGADSPVHNERERGESDALDDQVESAAASLHDLPEVYNEGAGEVTQAWAENVSDDWVQSWPLWGEQQNIPYAVGGIPFDYNLDMLNSWK</sequence>
<keyword evidence="2" id="KW-0479">Metal-binding</keyword>
<dbReference type="AlphaFoldDB" id="A0A0P7BQ39"/>
<name>A0A0P7BQ39_9HYPO</name>
<proteinExistence type="predicted"/>
<dbReference type="SUPFAM" id="SSF57701">
    <property type="entry name" value="Zn2/Cys6 DNA-binding domain"/>
    <property type="match status" value="1"/>
</dbReference>
<dbReference type="Pfam" id="PF04082">
    <property type="entry name" value="Fungal_trans"/>
    <property type="match status" value="1"/>
</dbReference>
<protein>
    <recommendedName>
        <fullName evidence="7">Zn(2)-C6 fungal-type domain-containing protein</fullName>
    </recommendedName>
</protein>
<dbReference type="CDD" id="cd12148">
    <property type="entry name" value="fungal_TF_MHR"/>
    <property type="match status" value="1"/>
</dbReference>
<dbReference type="EMBL" id="LKCW01000039">
    <property type="protein sequence ID" value="KPM42997.1"/>
    <property type="molecule type" value="Genomic_DNA"/>
</dbReference>
<organism evidence="8 9">
    <name type="scientific">Neonectria ditissima</name>
    <dbReference type="NCBI Taxonomy" id="78410"/>
    <lineage>
        <taxon>Eukaryota</taxon>
        <taxon>Fungi</taxon>
        <taxon>Dikarya</taxon>
        <taxon>Ascomycota</taxon>
        <taxon>Pezizomycotina</taxon>
        <taxon>Sordariomycetes</taxon>
        <taxon>Hypocreomycetidae</taxon>
        <taxon>Hypocreales</taxon>
        <taxon>Nectriaceae</taxon>
        <taxon>Neonectria</taxon>
    </lineage>
</organism>
<comment type="subcellular location">
    <subcellularLocation>
        <location evidence="1">Nucleus</location>
    </subcellularLocation>
</comment>
<evidence type="ECO:0000256" key="3">
    <source>
        <dbReference type="ARBA" id="ARBA00023015"/>
    </source>
</evidence>
<gene>
    <name evidence="8" type="ORF">AK830_g3513</name>
</gene>
<feature type="compositionally biased region" description="Basic and acidic residues" evidence="6">
    <location>
        <begin position="585"/>
        <end position="594"/>
    </location>
</feature>
<dbReference type="PANTHER" id="PTHR47338:SF19">
    <property type="entry name" value="ZN(II)2CYS6 TRANSCRIPTION FACTOR (EUROFUNG)"/>
    <property type="match status" value="1"/>
</dbReference>
<dbReference type="InterPro" id="IPR001138">
    <property type="entry name" value="Zn2Cys6_DnaBD"/>
</dbReference>
<evidence type="ECO:0000313" key="9">
    <source>
        <dbReference type="Proteomes" id="UP000050424"/>
    </source>
</evidence>
<dbReference type="Gene3D" id="4.10.240.10">
    <property type="entry name" value="Zn(2)-C6 fungal-type DNA-binding domain"/>
    <property type="match status" value="1"/>
</dbReference>
<dbReference type="GO" id="GO:0006351">
    <property type="term" value="P:DNA-templated transcription"/>
    <property type="evidence" value="ECO:0007669"/>
    <property type="project" value="InterPro"/>
</dbReference>
<keyword evidence="3" id="KW-0805">Transcription regulation</keyword>
<dbReference type="InterPro" id="IPR036864">
    <property type="entry name" value="Zn2-C6_fun-type_DNA-bd_sf"/>
</dbReference>
<evidence type="ECO:0000259" key="7">
    <source>
        <dbReference type="PROSITE" id="PS50048"/>
    </source>
</evidence>
<dbReference type="OrthoDB" id="5370478at2759"/>
<dbReference type="GO" id="GO:0008270">
    <property type="term" value="F:zinc ion binding"/>
    <property type="evidence" value="ECO:0007669"/>
    <property type="project" value="InterPro"/>
</dbReference>
<feature type="compositionally biased region" description="Low complexity" evidence="6">
    <location>
        <begin position="75"/>
        <end position="85"/>
    </location>
</feature>
<dbReference type="CDD" id="cd00067">
    <property type="entry name" value="GAL4"/>
    <property type="match status" value="1"/>
</dbReference>
<dbReference type="GO" id="GO:0000981">
    <property type="term" value="F:DNA-binding transcription factor activity, RNA polymerase II-specific"/>
    <property type="evidence" value="ECO:0007669"/>
    <property type="project" value="InterPro"/>
</dbReference>
<dbReference type="GO" id="GO:0003677">
    <property type="term" value="F:DNA binding"/>
    <property type="evidence" value="ECO:0007669"/>
    <property type="project" value="InterPro"/>
</dbReference>
<keyword evidence="5" id="KW-0539">Nucleus</keyword>
<keyword evidence="9" id="KW-1185">Reference proteome</keyword>
<dbReference type="InterPro" id="IPR007219">
    <property type="entry name" value="XnlR_reg_dom"/>
</dbReference>
<comment type="caution">
    <text evidence="8">The sequence shown here is derived from an EMBL/GenBank/DDBJ whole genome shotgun (WGS) entry which is preliminary data.</text>
</comment>
<feature type="region of interest" description="Disordered" evidence="6">
    <location>
        <begin position="570"/>
        <end position="602"/>
    </location>
</feature>
<dbReference type="SMART" id="SM00906">
    <property type="entry name" value="Fungal_trans"/>
    <property type="match status" value="1"/>
</dbReference>
<dbReference type="Proteomes" id="UP000050424">
    <property type="component" value="Unassembled WGS sequence"/>
</dbReference>
<accession>A0A0P7BQ39</accession>
<dbReference type="InterPro" id="IPR050815">
    <property type="entry name" value="TF_fung"/>
</dbReference>
<evidence type="ECO:0000313" key="8">
    <source>
        <dbReference type="EMBL" id="KPM42997.1"/>
    </source>
</evidence>
<evidence type="ECO:0000256" key="6">
    <source>
        <dbReference type="SAM" id="MobiDB-lite"/>
    </source>
</evidence>
<reference evidence="8 9" key="1">
    <citation type="submission" date="2015-09" db="EMBL/GenBank/DDBJ databases">
        <title>Draft genome of a European isolate of the apple canker pathogen Neonectria ditissima.</title>
        <authorList>
            <person name="Gomez-Cortecero A."/>
            <person name="Harrison R.J."/>
            <person name="Armitage A.D."/>
        </authorList>
    </citation>
    <scope>NUCLEOTIDE SEQUENCE [LARGE SCALE GENOMIC DNA]</scope>
    <source>
        <strain evidence="8 9">R09/05</strain>
    </source>
</reference>
<keyword evidence="4" id="KW-0804">Transcription</keyword>
<feature type="domain" description="Zn(2)-C6 fungal-type" evidence="7">
    <location>
        <begin position="7"/>
        <end position="42"/>
    </location>
</feature>
<dbReference type="STRING" id="78410.A0A0P7BQ39"/>
<dbReference type="PANTHER" id="PTHR47338">
    <property type="entry name" value="ZN(II)2CYS6 TRANSCRIPTION FACTOR (EUROFUNG)-RELATED"/>
    <property type="match status" value="1"/>
</dbReference>
<dbReference type="PROSITE" id="PS50048">
    <property type="entry name" value="ZN2_CY6_FUNGAL_2"/>
    <property type="match status" value="1"/>
</dbReference>